<protein>
    <recommendedName>
        <fullName evidence="3">RIIa domain-containing protein</fullName>
    </recommendedName>
</protein>
<proteinExistence type="predicted"/>
<reference evidence="1" key="3">
    <citation type="submission" date="2025-09" db="UniProtKB">
        <authorList>
            <consortium name="Ensembl"/>
        </authorList>
    </citation>
    <scope>IDENTIFICATION</scope>
</reference>
<dbReference type="SUPFAM" id="SSF47391">
    <property type="entry name" value="Dimerization-anchoring domain of cAMP-dependent PK regulatory subunit"/>
    <property type="match status" value="1"/>
</dbReference>
<reference evidence="1" key="2">
    <citation type="submission" date="2025-08" db="UniProtKB">
        <authorList>
            <consortium name="Ensembl"/>
        </authorList>
    </citation>
    <scope>IDENTIFICATION</scope>
</reference>
<reference evidence="1 2" key="1">
    <citation type="submission" date="2020-10" db="EMBL/GenBank/DDBJ databases">
        <title>Pygocentrus nattereri (red-bellied piranha) genome, fPygNat1, primary haplotype.</title>
        <authorList>
            <person name="Myers G."/>
            <person name="Meyer A."/>
            <person name="Karagic N."/>
            <person name="Pippel M."/>
            <person name="Winkler S."/>
            <person name="Tracey A."/>
            <person name="Wood J."/>
            <person name="Formenti G."/>
            <person name="Howe K."/>
            <person name="Fedrigo O."/>
            <person name="Jarvis E.D."/>
        </authorList>
    </citation>
    <scope>NUCLEOTIDE SEQUENCE [LARGE SCALE GENOMIC DNA]</scope>
</reference>
<dbReference type="Proteomes" id="UP001501920">
    <property type="component" value="Chromosome 2"/>
</dbReference>
<dbReference type="AlphaFoldDB" id="A0A3B4CHT2"/>
<sequence length="70" mass="8079">MSVRRPALLLPYGLKSWLYAVTRAVVHQKPRDVAEFIATYCQKLYDIHDLTRLFREVEGNLNSVCSGLKQ</sequence>
<evidence type="ECO:0000313" key="2">
    <source>
        <dbReference type="Proteomes" id="UP001501920"/>
    </source>
</evidence>
<accession>A0A3B4CHT2</accession>
<evidence type="ECO:0008006" key="3">
    <source>
        <dbReference type="Google" id="ProtNLM"/>
    </source>
</evidence>
<dbReference type="CDD" id="cd12100">
    <property type="entry name" value="DD_CABYR_SP17"/>
    <property type="match status" value="1"/>
</dbReference>
<organism evidence="1 2">
    <name type="scientific">Pygocentrus nattereri</name>
    <name type="common">Red-bellied piranha</name>
    <dbReference type="NCBI Taxonomy" id="42514"/>
    <lineage>
        <taxon>Eukaryota</taxon>
        <taxon>Metazoa</taxon>
        <taxon>Chordata</taxon>
        <taxon>Craniata</taxon>
        <taxon>Vertebrata</taxon>
        <taxon>Euteleostomi</taxon>
        <taxon>Actinopterygii</taxon>
        <taxon>Neopterygii</taxon>
        <taxon>Teleostei</taxon>
        <taxon>Ostariophysi</taxon>
        <taxon>Characiformes</taxon>
        <taxon>Characoidei</taxon>
        <taxon>Pygocentrus</taxon>
    </lineage>
</organism>
<name>A0A3B4CHT2_PYGNA</name>
<evidence type="ECO:0000313" key="1">
    <source>
        <dbReference type="Ensembl" id="ENSPNAP00000011562.1"/>
    </source>
</evidence>
<dbReference type="Ensembl" id="ENSPNAT00000018579.2">
    <property type="protein sequence ID" value="ENSPNAP00000011562.1"/>
    <property type="gene ID" value="ENSPNAG00000017216.2"/>
</dbReference>
<dbReference type="InterPro" id="IPR047579">
    <property type="entry name" value="DD_CABYR_SP17"/>
</dbReference>
<keyword evidence="2" id="KW-1185">Reference proteome</keyword>